<accession>A0A2P6PPG8</accession>
<dbReference type="SUPFAM" id="SSF52058">
    <property type="entry name" value="L domain-like"/>
    <property type="match status" value="1"/>
</dbReference>
<dbReference type="EMBL" id="PDCK01000044">
    <property type="protein sequence ID" value="PRQ23820.1"/>
    <property type="molecule type" value="Genomic_DNA"/>
</dbReference>
<dbReference type="GO" id="GO:0043531">
    <property type="term" value="F:ADP binding"/>
    <property type="evidence" value="ECO:0007669"/>
    <property type="project" value="InterPro"/>
</dbReference>
<dbReference type="InterPro" id="IPR027417">
    <property type="entry name" value="P-loop_NTPase"/>
</dbReference>
<evidence type="ECO:0000256" key="4">
    <source>
        <dbReference type="ARBA" id="ARBA00023027"/>
    </source>
</evidence>
<gene>
    <name evidence="6" type="ORF">RchiOBHm_Chr6g0265611</name>
</gene>
<evidence type="ECO:0000256" key="2">
    <source>
        <dbReference type="ARBA" id="ARBA00022737"/>
    </source>
</evidence>
<reference evidence="6 7" key="1">
    <citation type="journal article" date="2018" name="Nat. Genet.">
        <title>The Rosa genome provides new insights in the design of modern roses.</title>
        <authorList>
            <person name="Bendahmane M."/>
        </authorList>
    </citation>
    <scope>NUCLEOTIDE SEQUENCE [LARGE SCALE GENOMIC DNA]</scope>
    <source>
        <strain evidence="7">cv. Old Blush</strain>
    </source>
</reference>
<dbReference type="GO" id="GO:0003677">
    <property type="term" value="F:DNA binding"/>
    <property type="evidence" value="ECO:0007669"/>
    <property type="project" value="UniProtKB-KW"/>
</dbReference>
<dbReference type="InterPro" id="IPR058192">
    <property type="entry name" value="WHD_ROQ1-like"/>
</dbReference>
<dbReference type="InterPro" id="IPR058546">
    <property type="entry name" value="RPS4B/Roq1-like_LRR"/>
</dbReference>
<dbReference type="SUPFAM" id="SSF46785">
    <property type="entry name" value="Winged helix' DNA-binding domain"/>
    <property type="match status" value="1"/>
</dbReference>
<dbReference type="InterPro" id="IPR002182">
    <property type="entry name" value="NB-ARC"/>
</dbReference>
<evidence type="ECO:0000256" key="1">
    <source>
        <dbReference type="ARBA" id="ARBA00022614"/>
    </source>
</evidence>
<keyword evidence="3" id="KW-0611">Plant defense</keyword>
<organism evidence="6 7">
    <name type="scientific">Rosa chinensis</name>
    <name type="common">China rose</name>
    <dbReference type="NCBI Taxonomy" id="74649"/>
    <lineage>
        <taxon>Eukaryota</taxon>
        <taxon>Viridiplantae</taxon>
        <taxon>Streptophyta</taxon>
        <taxon>Embryophyta</taxon>
        <taxon>Tracheophyta</taxon>
        <taxon>Spermatophyta</taxon>
        <taxon>Magnoliopsida</taxon>
        <taxon>eudicotyledons</taxon>
        <taxon>Gunneridae</taxon>
        <taxon>Pentapetalae</taxon>
        <taxon>rosids</taxon>
        <taxon>fabids</taxon>
        <taxon>Rosales</taxon>
        <taxon>Rosaceae</taxon>
        <taxon>Rosoideae</taxon>
        <taxon>Rosoideae incertae sedis</taxon>
        <taxon>Rosa</taxon>
    </lineage>
</organism>
<dbReference type="SUPFAM" id="SSF52540">
    <property type="entry name" value="P-loop containing nucleoside triphosphate hydrolases"/>
    <property type="match status" value="1"/>
</dbReference>
<dbReference type="Proteomes" id="UP000238479">
    <property type="component" value="Chromosome 6"/>
</dbReference>
<dbReference type="SMART" id="SM00255">
    <property type="entry name" value="TIR"/>
    <property type="match status" value="1"/>
</dbReference>
<dbReference type="Pfam" id="PF01582">
    <property type="entry name" value="TIR"/>
    <property type="match status" value="1"/>
</dbReference>
<dbReference type="Pfam" id="PF23282">
    <property type="entry name" value="WHD_ROQ1"/>
    <property type="match status" value="1"/>
</dbReference>
<keyword evidence="6" id="KW-0238">DNA-binding</keyword>
<evidence type="ECO:0000313" key="6">
    <source>
        <dbReference type="EMBL" id="PRQ23820.1"/>
    </source>
</evidence>
<dbReference type="GO" id="GO:0007165">
    <property type="term" value="P:signal transduction"/>
    <property type="evidence" value="ECO:0007669"/>
    <property type="project" value="InterPro"/>
</dbReference>
<evidence type="ECO:0000256" key="3">
    <source>
        <dbReference type="ARBA" id="ARBA00022821"/>
    </source>
</evidence>
<dbReference type="FunFam" id="3.40.50.10140:FF:000007">
    <property type="entry name" value="Disease resistance protein (TIR-NBS-LRR class)"/>
    <property type="match status" value="1"/>
</dbReference>
<dbReference type="SUPFAM" id="SSF52200">
    <property type="entry name" value="Toll/Interleukin receptor TIR domain"/>
    <property type="match status" value="1"/>
</dbReference>
<dbReference type="GO" id="GO:0006952">
    <property type="term" value="P:defense response"/>
    <property type="evidence" value="ECO:0007669"/>
    <property type="project" value="UniProtKB-KW"/>
</dbReference>
<dbReference type="Gene3D" id="3.40.50.10140">
    <property type="entry name" value="Toll/interleukin-1 receptor homology (TIR) domain"/>
    <property type="match status" value="1"/>
</dbReference>
<dbReference type="Gene3D" id="3.40.50.300">
    <property type="entry name" value="P-loop containing nucleotide triphosphate hydrolases"/>
    <property type="match status" value="1"/>
</dbReference>
<keyword evidence="4" id="KW-0520">NAD</keyword>
<dbReference type="PANTHER" id="PTHR11017">
    <property type="entry name" value="LEUCINE-RICH REPEAT-CONTAINING PROTEIN"/>
    <property type="match status" value="1"/>
</dbReference>
<dbReference type="PANTHER" id="PTHR11017:SF570">
    <property type="entry name" value="DISEASE RESISTANCE PROTEIN (TIR-NBS CLASS)-RELATED"/>
    <property type="match status" value="1"/>
</dbReference>
<feature type="domain" description="TIR" evidence="5">
    <location>
        <begin position="15"/>
        <end position="182"/>
    </location>
</feature>
<dbReference type="Gene3D" id="1.10.8.430">
    <property type="entry name" value="Helical domain of apoptotic protease-activating factors"/>
    <property type="match status" value="1"/>
</dbReference>
<dbReference type="AlphaFoldDB" id="A0A2P6PPG8"/>
<dbReference type="InterPro" id="IPR035897">
    <property type="entry name" value="Toll_tir_struct_dom_sf"/>
</dbReference>
<dbReference type="Gramene" id="PRQ23820">
    <property type="protein sequence ID" value="PRQ23820"/>
    <property type="gene ID" value="RchiOBHm_Chr6g0265611"/>
</dbReference>
<sequence>MKRASSSPIFNPNSWTYDVFLSFRGEDTRCGFTGHLLNSLVHKGINTFIDDDGLTRGEEISSSLLKVIEESRISIIIFSENYASSKWCLDELVQIFHCHESKQQMVRPVFYKVDPSDIRHHKGSFGEALAKHERRLRENVEKVKLWRTTLTKAANLSGDHFKEGEYEYKFINNLVDEISVQLLNQTYLNVAKYPVGIESRVQDIYQLLSIGTTGRCVAGIWGAAGIGKTTIAKAVYNSIGHRFQGRCFLENVGEKSLSNEGLLHLQETLLSETLGGTNLKVGTVHKGMNVIKQRLSHKKVLLILDDVNELDWLSNLAGATGLFGDGSRVIITTKDKGLLTRNGIKLIYEVKTLDCYQALELFSWYAFDTNEPPVEYVALARRAIDYVQRLPLALKVFGTYLGTLETIDRWQTILDSYKSAPYKEIQKPFRICYDALEEEEKQVFLDIACFFNGKEKDILKELLKDDELDFPEDYIEVLIQKAFISLDYDNRIWMHNLLEQMGKHIARQEPLTEPGERSRLWFHKDVYRVLTENTGTSKIKGILVKFPKPVDILLSAKSFSGMSNLKYFINCNASLSGYCGYLPYSLKLIDWGWCQLKSFPSNFHPKELIVLHMPHSHITQLGKGLMKCLTKVTSLNFEGCKFLKSISDFSGLSNMKSLNLRYCTSLLEIDPSVGFLENLVTLDLEGCTNLEMFPNRVGWKSLESISLKYCKKLKKFPEIVEKMESLRSIYMEASGIEELPSSIGFLSGLHILFANRCEALKNLPCSIYEFQHLSFLGLNHCPKLVTLPNKSNSEVSVSNVGSLPLALQTNSNTSHSPALPKLGAYASQDATYPALISLIILSASPH</sequence>
<name>A0A2P6PPG8_ROSCH</name>
<comment type="caution">
    <text evidence="6">The sequence shown here is derived from an EMBL/GenBank/DDBJ whole genome shotgun (WGS) entry which is preliminary data.</text>
</comment>
<dbReference type="InterPro" id="IPR036390">
    <property type="entry name" value="WH_DNA-bd_sf"/>
</dbReference>
<dbReference type="InterPro" id="IPR000157">
    <property type="entry name" value="TIR_dom"/>
</dbReference>
<dbReference type="Pfam" id="PF23286">
    <property type="entry name" value="LRR_13"/>
    <property type="match status" value="1"/>
</dbReference>
<keyword evidence="2" id="KW-0677">Repeat</keyword>
<evidence type="ECO:0000313" key="7">
    <source>
        <dbReference type="Proteomes" id="UP000238479"/>
    </source>
</evidence>
<dbReference type="InterPro" id="IPR032675">
    <property type="entry name" value="LRR_dom_sf"/>
</dbReference>
<keyword evidence="7" id="KW-1185">Reference proteome</keyword>
<dbReference type="Gene3D" id="3.80.10.10">
    <property type="entry name" value="Ribonuclease Inhibitor"/>
    <property type="match status" value="2"/>
</dbReference>
<dbReference type="OrthoDB" id="1357022at2759"/>
<dbReference type="PROSITE" id="PS50104">
    <property type="entry name" value="TIR"/>
    <property type="match status" value="1"/>
</dbReference>
<keyword evidence="1" id="KW-0433">Leucine-rich repeat</keyword>
<proteinExistence type="predicted"/>
<dbReference type="InterPro" id="IPR042197">
    <property type="entry name" value="Apaf_helical"/>
</dbReference>
<evidence type="ECO:0000259" key="5">
    <source>
        <dbReference type="PROSITE" id="PS50104"/>
    </source>
</evidence>
<dbReference type="OMA" id="HVEECHE"/>
<dbReference type="Pfam" id="PF00931">
    <property type="entry name" value="NB-ARC"/>
    <property type="match status" value="1"/>
</dbReference>
<dbReference type="PRINTS" id="PR00364">
    <property type="entry name" value="DISEASERSIST"/>
</dbReference>
<dbReference type="InterPro" id="IPR044974">
    <property type="entry name" value="Disease_R_plants"/>
</dbReference>
<protein>
    <submittedName>
        <fullName evidence="6">Putative TIR domain, winged helix-turn-helix DNA-binding domain-containing protein</fullName>
    </submittedName>
</protein>